<comment type="caution">
    <text evidence="1">The sequence shown here is derived from an EMBL/GenBank/DDBJ whole genome shotgun (WGS) entry which is preliminary data.</text>
</comment>
<reference evidence="1" key="1">
    <citation type="submission" date="2021-03" db="EMBL/GenBank/DDBJ databases">
        <title>Draft genome sequence of rust myrtle Austropuccinia psidii MF-1, a brazilian biotype.</title>
        <authorList>
            <person name="Quecine M.C."/>
            <person name="Pachon D.M.R."/>
            <person name="Bonatelli M.L."/>
            <person name="Correr F.H."/>
            <person name="Franceschini L.M."/>
            <person name="Leite T.F."/>
            <person name="Margarido G.R.A."/>
            <person name="Almeida C.A."/>
            <person name="Ferrarezi J.A."/>
            <person name="Labate C.A."/>
        </authorList>
    </citation>
    <scope>NUCLEOTIDE SEQUENCE</scope>
    <source>
        <strain evidence="1">MF-1</strain>
    </source>
</reference>
<dbReference type="PANTHER" id="PTHR11439:SF483">
    <property type="entry name" value="PEPTIDE SYNTHASE GLIP-LIKE, PUTATIVE (AFU_ORTHOLOGUE AFUA_3G12920)-RELATED"/>
    <property type="match status" value="1"/>
</dbReference>
<name>A0A9Q3QAN9_9BASI</name>
<gene>
    <name evidence="1" type="ORF">O181_130150</name>
</gene>
<dbReference type="Proteomes" id="UP000765509">
    <property type="component" value="Unassembled WGS sequence"/>
</dbReference>
<dbReference type="EMBL" id="AVOT02138350">
    <property type="protein sequence ID" value="MBW0590435.1"/>
    <property type="molecule type" value="Genomic_DNA"/>
</dbReference>
<proteinExistence type="predicted"/>
<organism evidence="1 2">
    <name type="scientific">Austropuccinia psidii MF-1</name>
    <dbReference type="NCBI Taxonomy" id="1389203"/>
    <lineage>
        <taxon>Eukaryota</taxon>
        <taxon>Fungi</taxon>
        <taxon>Dikarya</taxon>
        <taxon>Basidiomycota</taxon>
        <taxon>Pucciniomycotina</taxon>
        <taxon>Pucciniomycetes</taxon>
        <taxon>Pucciniales</taxon>
        <taxon>Sphaerophragmiaceae</taxon>
        <taxon>Austropuccinia</taxon>
    </lineage>
</organism>
<dbReference type="PANTHER" id="PTHR11439">
    <property type="entry name" value="GAG-POL-RELATED RETROTRANSPOSON"/>
    <property type="match status" value="1"/>
</dbReference>
<evidence type="ECO:0000313" key="1">
    <source>
        <dbReference type="EMBL" id="MBW0590435.1"/>
    </source>
</evidence>
<dbReference type="OrthoDB" id="413361at2759"/>
<dbReference type="AlphaFoldDB" id="A0A9Q3QAN9"/>
<keyword evidence="2" id="KW-1185">Reference proteome</keyword>
<accession>A0A9Q3QAN9</accession>
<protein>
    <submittedName>
        <fullName evidence="1">Uncharacterized protein</fullName>
    </submittedName>
</protein>
<sequence length="106" mass="12843">MQRNNRLENKKYNEVEEFKELILDYRLAKGSPNYISKCIRPDISYVIGHLSQFFEKSSCKHWGEFKRVLRYLKAKKNLGINHYTTDIKEITGFPYSRWEEYLDKRS</sequence>
<evidence type="ECO:0000313" key="2">
    <source>
        <dbReference type="Proteomes" id="UP000765509"/>
    </source>
</evidence>